<name>L8XTE7_9GAMM</name>
<protein>
    <submittedName>
        <fullName evidence="1">Uncharacterized protein</fullName>
    </submittedName>
</protein>
<evidence type="ECO:0000313" key="2">
    <source>
        <dbReference type="Proteomes" id="UP000011617"/>
    </source>
</evidence>
<keyword evidence="2" id="KW-1185">Reference proteome</keyword>
<evidence type="ECO:0000313" key="1">
    <source>
        <dbReference type="EMBL" id="ELV07182.1"/>
    </source>
</evidence>
<proteinExistence type="predicted"/>
<gene>
    <name evidence="1" type="ORF">F387_02013</name>
</gene>
<dbReference type="AlphaFoldDB" id="L8XTE7"/>
<dbReference type="EMBL" id="AOBV01000021">
    <property type="protein sequence ID" value="ELV07182.1"/>
    <property type="molecule type" value="Genomic_DNA"/>
</dbReference>
<dbReference type="HOGENOM" id="CLU_2792993_0_0_6"/>
<sequence length="68" mass="7803">MRQNLFITWGNILVILQINLKHMSVNGNLLVVIVQIGKEIKLSLKIAHTFWLMISILITNVKVAHKKI</sequence>
<accession>L8XTE7</accession>
<dbReference type="Proteomes" id="UP000011617">
    <property type="component" value="Unassembled WGS sequence"/>
</dbReference>
<comment type="caution">
    <text evidence="1">The sequence shown here is derived from an EMBL/GenBank/DDBJ whole genome shotgun (WGS) entry which is preliminary data.</text>
</comment>
<organism evidence="1 2">
    <name type="scientific">Wohlfahrtiimonas chitiniclastica SH04</name>
    <dbReference type="NCBI Taxonomy" id="1261130"/>
    <lineage>
        <taxon>Bacteria</taxon>
        <taxon>Pseudomonadati</taxon>
        <taxon>Pseudomonadota</taxon>
        <taxon>Gammaproteobacteria</taxon>
        <taxon>Cardiobacteriales</taxon>
        <taxon>Ignatzschineriaceae</taxon>
        <taxon>Wohlfahrtiimonas</taxon>
    </lineage>
</organism>
<reference evidence="1 2" key="1">
    <citation type="journal article" date="2013" name="Genome Announc.">
        <title>Complete Genome Sequence of Wohlfahrtiimonas chitiniclastica Strain SH04, Isolated from Chrysomya megacephala Collected from Pudong International Airport in China.</title>
        <authorList>
            <person name="Cao X.M."/>
            <person name="Chen T."/>
            <person name="Xu L.Z."/>
            <person name="Yao L.S."/>
            <person name="Qi J."/>
            <person name="Zhang X.L."/>
            <person name="Yan Q.L."/>
            <person name="Deng Y.H."/>
            <person name="Guo T.Y."/>
            <person name="Wang J."/>
            <person name="Hu K.X."/>
            <person name="Xu B.L."/>
        </authorList>
    </citation>
    <scope>NUCLEOTIDE SEQUENCE [LARGE SCALE GENOMIC DNA]</scope>
    <source>
        <strain evidence="1 2">SH04</strain>
    </source>
</reference>